<gene>
    <name evidence="2" type="ORF">IV203_038009</name>
</gene>
<dbReference type="EMBL" id="JAGRRH010000009">
    <property type="protein sequence ID" value="KAG7364806.1"/>
    <property type="molecule type" value="Genomic_DNA"/>
</dbReference>
<sequence>MDFSDHAALRVRRTVPLHEGLEEDDDTFVTCSSKVPEEDSSLHSSSHCRTSKTHPDNGTIRSSASAPRRSTSSSKIIRNPKQITLTRPKRTKSGSAHSQQSYDSGTNSYTDSVMTPQRSSSYSSAYSDNQNASQRPSYRLTPSRKSSGSRTPSSNTKKLTIGQDCGLGSSRSFITAHHGSRSSNSTQQSSFLPDLFSMERTFSQDESLADDSQSRRDIVNGHNSKIHSTPVAWKTPFEVDAPRETPQSYQQSYRYSDPDSQSQSSATLEQIATDSRLSEEQDAWAGIDALLETKSLDDSFDFSTRDILPSSTVRAMRREDDASVMIDDDASEYSETPYLALKKFTVKKPARPETGMPHLVEASDQDEDSDSKVGGRPNSGNGTLFDVFHWSQKENVDGKDQRKVKLNARRVKLQTNSQHDSDEVASLPSLATCREDELSTRSEISDWHSLDDKGSVVTEDFRSVQQELLDQTRPMAPPVAFDVPLSIGRSDTPESSTNPPYRGKLLLDKSVDAYIRKIQKQLPTISENGSPVRRSNVKVGFFPQFDENQSRLDKAALEELPSLSSFSNAGESTISGGSDHSRKEKEKRDPNQSLSSMFMKSIKGMRAPKTYKPPPKKKGIVNGDEQKYFPDADKEDNNSKRFSANRCLLNEEEE</sequence>
<feature type="region of interest" description="Disordered" evidence="1">
    <location>
        <begin position="350"/>
        <end position="383"/>
    </location>
</feature>
<evidence type="ECO:0000313" key="2">
    <source>
        <dbReference type="EMBL" id="KAG7364806.1"/>
    </source>
</evidence>
<keyword evidence="3" id="KW-1185">Reference proteome</keyword>
<dbReference type="Proteomes" id="UP000693970">
    <property type="component" value="Unassembled WGS sequence"/>
</dbReference>
<protein>
    <submittedName>
        <fullName evidence="2">Uncharacterized protein</fullName>
    </submittedName>
</protein>
<dbReference type="AlphaFoldDB" id="A0A9K3LQ00"/>
<organism evidence="2 3">
    <name type="scientific">Nitzschia inconspicua</name>
    <dbReference type="NCBI Taxonomy" id="303405"/>
    <lineage>
        <taxon>Eukaryota</taxon>
        <taxon>Sar</taxon>
        <taxon>Stramenopiles</taxon>
        <taxon>Ochrophyta</taxon>
        <taxon>Bacillariophyta</taxon>
        <taxon>Bacillariophyceae</taxon>
        <taxon>Bacillariophycidae</taxon>
        <taxon>Bacillariales</taxon>
        <taxon>Bacillariaceae</taxon>
        <taxon>Nitzschia</taxon>
    </lineage>
</organism>
<name>A0A9K3LQ00_9STRA</name>
<comment type="caution">
    <text evidence="2">The sequence shown here is derived from an EMBL/GenBank/DDBJ whole genome shotgun (WGS) entry which is preliminary data.</text>
</comment>
<feature type="compositionally biased region" description="Low complexity" evidence="1">
    <location>
        <begin position="141"/>
        <end position="154"/>
    </location>
</feature>
<reference evidence="2" key="1">
    <citation type="journal article" date="2021" name="Sci. Rep.">
        <title>Diploid genomic architecture of Nitzschia inconspicua, an elite biomass production diatom.</title>
        <authorList>
            <person name="Oliver A."/>
            <person name="Podell S."/>
            <person name="Pinowska A."/>
            <person name="Traller J.C."/>
            <person name="Smith S.R."/>
            <person name="McClure R."/>
            <person name="Beliaev A."/>
            <person name="Bohutskyi P."/>
            <person name="Hill E.A."/>
            <person name="Rabines A."/>
            <person name="Zheng H."/>
            <person name="Allen L.Z."/>
            <person name="Kuo A."/>
            <person name="Grigoriev I.V."/>
            <person name="Allen A.E."/>
            <person name="Hazlebeck D."/>
            <person name="Allen E.E."/>
        </authorList>
    </citation>
    <scope>NUCLEOTIDE SEQUENCE</scope>
    <source>
        <strain evidence="2">Hildebrandi</strain>
    </source>
</reference>
<feature type="region of interest" description="Disordered" evidence="1">
    <location>
        <begin position="1"/>
        <end position="167"/>
    </location>
</feature>
<feature type="compositionally biased region" description="Polar residues" evidence="1">
    <location>
        <begin position="93"/>
        <end position="118"/>
    </location>
</feature>
<feature type="compositionally biased region" description="Low complexity" evidence="1">
    <location>
        <begin position="119"/>
        <end position="134"/>
    </location>
</feature>
<accession>A0A9K3LQ00</accession>
<feature type="compositionally biased region" description="Low complexity" evidence="1">
    <location>
        <begin position="61"/>
        <end position="74"/>
    </location>
</feature>
<evidence type="ECO:0000256" key="1">
    <source>
        <dbReference type="SAM" id="MobiDB-lite"/>
    </source>
</evidence>
<reference evidence="2" key="2">
    <citation type="submission" date="2021-04" db="EMBL/GenBank/DDBJ databases">
        <authorList>
            <person name="Podell S."/>
        </authorList>
    </citation>
    <scope>NUCLEOTIDE SEQUENCE</scope>
    <source>
        <strain evidence="2">Hildebrandi</strain>
    </source>
</reference>
<feature type="region of interest" description="Disordered" evidence="1">
    <location>
        <begin position="561"/>
        <end position="654"/>
    </location>
</feature>
<feature type="region of interest" description="Disordered" evidence="1">
    <location>
        <begin position="203"/>
        <end position="267"/>
    </location>
</feature>
<feature type="compositionally biased region" description="Polar residues" evidence="1">
    <location>
        <begin position="562"/>
        <end position="578"/>
    </location>
</feature>
<feature type="compositionally biased region" description="Polar residues" evidence="1">
    <location>
        <begin position="245"/>
        <end position="267"/>
    </location>
</feature>
<proteinExistence type="predicted"/>
<feature type="compositionally biased region" description="Basic and acidic residues" evidence="1">
    <location>
        <begin position="579"/>
        <end position="590"/>
    </location>
</feature>
<feature type="compositionally biased region" description="Basic and acidic residues" evidence="1">
    <location>
        <begin position="624"/>
        <end position="639"/>
    </location>
</feature>
<evidence type="ECO:0000313" key="3">
    <source>
        <dbReference type="Proteomes" id="UP000693970"/>
    </source>
</evidence>